<feature type="region of interest" description="Disordered" evidence="6">
    <location>
        <begin position="381"/>
        <end position="405"/>
    </location>
</feature>
<protein>
    <submittedName>
        <fullName evidence="8">Glutelin type-b</fullName>
    </submittedName>
</protein>
<name>A0A7J6WCC6_THATH</name>
<dbReference type="EMBL" id="JABWDY010017846">
    <property type="protein sequence ID" value="KAF5195096.1"/>
    <property type="molecule type" value="Genomic_DNA"/>
</dbReference>
<evidence type="ECO:0000313" key="9">
    <source>
        <dbReference type="Proteomes" id="UP000554482"/>
    </source>
</evidence>
<keyword evidence="3" id="KW-0758">Storage protein</keyword>
<evidence type="ECO:0000256" key="4">
    <source>
        <dbReference type="ARBA" id="ARBA00023129"/>
    </source>
</evidence>
<dbReference type="InterPro" id="IPR050253">
    <property type="entry name" value="Seed_Storage-Functional"/>
</dbReference>
<proteinExistence type="inferred from homology"/>
<feature type="compositionally biased region" description="Low complexity" evidence="6">
    <location>
        <begin position="109"/>
        <end position="128"/>
    </location>
</feature>
<dbReference type="CDD" id="cd02242">
    <property type="entry name" value="cupin_11S_legumin_N"/>
    <property type="match status" value="1"/>
</dbReference>
<dbReference type="InterPro" id="IPR006045">
    <property type="entry name" value="Cupin_1"/>
</dbReference>
<dbReference type="PRINTS" id="PR00439">
    <property type="entry name" value="11SGLOBULIN"/>
</dbReference>
<dbReference type="GO" id="GO:0048316">
    <property type="term" value="P:seed development"/>
    <property type="evidence" value="ECO:0007669"/>
    <property type="project" value="UniProtKB-ARBA"/>
</dbReference>
<dbReference type="GO" id="GO:0045735">
    <property type="term" value="F:nutrient reservoir activity"/>
    <property type="evidence" value="ECO:0007669"/>
    <property type="project" value="UniProtKB-KW"/>
</dbReference>
<comment type="caution">
    <text evidence="8">The sequence shown here is derived from an EMBL/GenBank/DDBJ whole genome shotgun (WGS) entry which is preliminary data.</text>
</comment>
<evidence type="ECO:0000256" key="3">
    <source>
        <dbReference type="ARBA" id="ARBA00022761"/>
    </source>
</evidence>
<dbReference type="AlphaFoldDB" id="A0A7J6WCC6"/>
<keyword evidence="4" id="KW-0708">Seed storage protein</keyword>
<dbReference type="Pfam" id="PF00190">
    <property type="entry name" value="Cupin_1"/>
    <property type="match status" value="2"/>
</dbReference>
<evidence type="ECO:0000256" key="6">
    <source>
        <dbReference type="SAM" id="MobiDB-lite"/>
    </source>
</evidence>
<reference evidence="8 9" key="1">
    <citation type="submission" date="2020-06" db="EMBL/GenBank/DDBJ databases">
        <title>Transcriptomic and genomic resources for Thalictrum thalictroides and T. hernandezii: Facilitating candidate gene discovery in an emerging model plant lineage.</title>
        <authorList>
            <person name="Arias T."/>
            <person name="Riano-Pachon D.M."/>
            <person name="Di Stilio V.S."/>
        </authorList>
    </citation>
    <scope>NUCLEOTIDE SEQUENCE [LARGE SCALE GENOMIC DNA]</scope>
    <source>
        <strain evidence="9">cv. WT478/WT964</strain>
        <tissue evidence="8">Leaves</tissue>
    </source>
</reference>
<dbReference type="OrthoDB" id="2016041at2759"/>
<sequence>RGIHGAVIPGCPETYQSSRQSEQQQSQQEQGQSQQEQAQSQQSYRHGDRHQKVRPLKQGDLVAIPVGVANWFYNDGDTQLVLVSLLDTSNNENQLDDRRRTFYLGGNPQQGRQQGSSQGAEQESSQGAEQEEQESSPYGRGAEQESSSNNILKFRDELLSEALGVSKETARKLKGENDDRGSIVRVENELQVIRPPRVGEEREQPGVVQNEEQTRQSDIESFCNVQLRINIDKPARADVYNPRAGRITRVNSRKLSILKDLRLNVERVVLYRNALLAPRWNLNAHSVIYATRGDAEVEIVGNNQQPIYSGRLRQNQLLIVPQNFAVVIKAGDQGFEWVSFKTNDNAIVNSIAGRNSVFQALPEGVLRNAFRISSEEAKQLKNNREEERELFAPRFESQKREYASA</sequence>
<dbReference type="PANTHER" id="PTHR31189">
    <property type="entry name" value="OS03G0336100 PROTEIN-RELATED"/>
    <property type="match status" value="1"/>
</dbReference>
<feature type="domain" description="Cupin type-1" evidence="7">
    <location>
        <begin position="1"/>
        <end position="171"/>
    </location>
</feature>
<comment type="similarity">
    <text evidence="1">Belongs to the 11S seed storage protein (globulins) family.</text>
</comment>
<dbReference type="InterPro" id="IPR006044">
    <property type="entry name" value="11S_seedstore_pln"/>
</dbReference>
<dbReference type="SMART" id="SM00835">
    <property type="entry name" value="Cupin_1"/>
    <property type="match status" value="2"/>
</dbReference>
<accession>A0A7J6WCC6</accession>
<feature type="region of interest" description="Disordered" evidence="6">
    <location>
        <begin position="1"/>
        <end position="56"/>
    </location>
</feature>
<dbReference type="Proteomes" id="UP000554482">
    <property type="component" value="Unassembled WGS sequence"/>
</dbReference>
<dbReference type="PANTHER" id="PTHR31189:SF35">
    <property type="entry name" value="12S SEED STORAGE PROTEIN CRB"/>
    <property type="match status" value="1"/>
</dbReference>
<feature type="region of interest" description="Disordered" evidence="6">
    <location>
        <begin position="101"/>
        <end position="148"/>
    </location>
</feature>
<dbReference type="Gene3D" id="2.60.120.10">
    <property type="entry name" value="Jelly Rolls"/>
    <property type="match status" value="2"/>
</dbReference>
<dbReference type="CDD" id="cd02243">
    <property type="entry name" value="cupin_11S_legumin_C"/>
    <property type="match status" value="1"/>
</dbReference>
<keyword evidence="5" id="KW-1015">Disulfide bond</keyword>
<keyword evidence="9" id="KW-1185">Reference proteome</keyword>
<evidence type="ECO:0000256" key="1">
    <source>
        <dbReference type="ARBA" id="ARBA00007178"/>
    </source>
</evidence>
<keyword evidence="2" id="KW-0732">Signal</keyword>
<organism evidence="8 9">
    <name type="scientific">Thalictrum thalictroides</name>
    <name type="common">Rue-anemone</name>
    <name type="synonym">Anemone thalictroides</name>
    <dbReference type="NCBI Taxonomy" id="46969"/>
    <lineage>
        <taxon>Eukaryota</taxon>
        <taxon>Viridiplantae</taxon>
        <taxon>Streptophyta</taxon>
        <taxon>Embryophyta</taxon>
        <taxon>Tracheophyta</taxon>
        <taxon>Spermatophyta</taxon>
        <taxon>Magnoliopsida</taxon>
        <taxon>Ranunculales</taxon>
        <taxon>Ranunculaceae</taxon>
        <taxon>Thalictroideae</taxon>
        <taxon>Thalictrum</taxon>
    </lineage>
</organism>
<feature type="domain" description="Cupin type-1" evidence="7">
    <location>
        <begin position="229"/>
        <end position="378"/>
    </location>
</feature>
<dbReference type="FunFam" id="2.60.120.10:FF:000073">
    <property type="entry name" value="Glycinin G1"/>
    <property type="match status" value="1"/>
</dbReference>
<dbReference type="InterPro" id="IPR011051">
    <property type="entry name" value="RmlC_Cupin_sf"/>
</dbReference>
<evidence type="ECO:0000259" key="7">
    <source>
        <dbReference type="SMART" id="SM00835"/>
    </source>
</evidence>
<evidence type="ECO:0000313" key="8">
    <source>
        <dbReference type="EMBL" id="KAF5195096.1"/>
    </source>
</evidence>
<evidence type="ECO:0000256" key="2">
    <source>
        <dbReference type="ARBA" id="ARBA00022729"/>
    </source>
</evidence>
<evidence type="ECO:0000256" key="5">
    <source>
        <dbReference type="ARBA" id="ARBA00023157"/>
    </source>
</evidence>
<dbReference type="SUPFAM" id="SSF51182">
    <property type="entry name" value="RmlC-like cupins"/>
    <property type="match status" value="1"/>
</dbReference>
<dbReference type="InterPro" id="IPR014710">
    <property type="entry name" value="RmlC-like_jellyroll"/>
</dbReference>
<gene>
    <name evidence="8" type="ORF">FRX31_015317</name>
</gene>
<feature type="non-terminal residue" evidence="8">
    <location>
        <position position="1"/>
    </location>
</feature>
<feature type="compositionally biased region" description="Low complexity" evidence="6">
    <location>
        <begin position="16"/>
        <end position="43"/>
    </location>
</feature>